<evidence type="ECO:0000256" key="2">
    <source>
        <dbReference type="SAM" id="Phobius"/>
    </source>
</evidence>
<proteinExistence type="predicted"/>
<sequence length="231" mass="27360">MLKKGIIVAILMVVALGIGIYSFFHLNNQIVKADHEKQNELKAEEANEQKSEARKKVEQMTDDELKNLLIKGKKGNKGEVEVTREETEMLRAVRVEEYYDLFGMTEDEILGHINSQHQYLDEMILLLHRGEIEHTEEFHFWGRFGFEWIKENYNFENEYYNKSINEVLNLMEEYAQTKNRDALFSLKFILYELNQEFNPESIATNRANELTLFNAVRIWNGKDPLEYRVLK</sequence>
<evidence type="ECO:0000256" key="1">
    <source>
        <dbReference type="SAM" id="Coils"/>
    </source>
</evidence>
<keyword evidence="2" id="KW-0812">Transmembrane</keyword>
<protein>
    <recommendedName>
        <fullName evidence="4">DUF4375 domain-containing protein</fullName>
    </recommendedName>
</protein>
<name>A0AB39HTA1_9BACI</name>
<dbReference type="EMBL" id="CP162599">
    <property type="protein sequence ID" value="XDK33446.1"/>
    <property type="molecule type" value="Genomic_DNA"/>
</dbReference>
<feature type="coiled-coil region" evidence="1">
    <location>
        <begin position="32"/>
        <end position="63"/>
    </location>
</feature>
<reference evidence="3" key="1">
    <citation type="submission" date="2024-07" db="EMBL/GenBank/DDBJ databases">
        <title>Halotolerant mesophilic bacterium Ornithinibacillus sp. 4-3, sp. nov., isolated from soil.</title>
        <authorList>
            <person name="Sidarenka A.V."/>
            <person name="Guliayeva D.E."/>
            <person name="Leanovich S.I."/>
            <person name="Hileuskaya K.S."/>
            <person name="Akhremchuk A.E."/>
            <person name="Sikolenko M.A."/>
            <person name="Valentovich L.N."/>
        </authorList>
    </citation>
    <scope>NUCLEOTIDE SEQUENCE</scope>
    <source>
        <strain evidence="3">4-3</strain>
    </source>
</reference>
<organism evidence="3">
    <name type="scientific">Ornithinibacillus sp. 4-3</name>
    <dbReference type="NCBI Taxonomy" id="3231488"/>
    <lineage>
        <taxon>Bacteria</taxon>
        <taxon>Bacillati</taxon>
        <taxon>Bacillota</taxon>
        <taxon>Bacilli</taxon>
        <taxon>Bacillales</taxon>
        <taxon>Bacillaceae</taxon>
        <taxon>Ornithinibacillus</taxon>
    </lineage>
</organism>
<keyword evidence="2" id="KW-0472">Membrane</keyword>
<evidence type="ECO:0000313" key="3">
    <source>
        <dbReference type="EMBL" id="XDK33446.1"/>
    </source>
</evidence>
<keyword evidence="2" id="KW-1133">Transmembrane helix</keyword>
<dbReference type="RefSeq" id="WP_368654125.1">
    <property type="nucleotide sequence ID" value="NZ_CP162599.1"/>
</dbReference>
<evidence type="ECO:0008006" key="4">
    <source>
        <dbReference type="Google" id="ProtNLM"/>
    </source>
</evidence>
<gene>
    <name evidence="3" type="ORF">AB4Y30_03560</name>
</gene>
<dbReference type="AlphaFoldDB" id="A0AB39HTA1"/>
<accession>A0AB39HTA1</accession>
<feature type="transmembrane region" description="Helical" evidence="2">
    <location>
        <begin position="6"/>
        <end position="24"/>
    </location>
</feature>
<keyword evidence="1" id="KW-0175">Coiled coil</keyword>